<dbReference type="InterPro" id="IPR036388">
    <property type="entry name" value="WH-like_DNA-bd_sf"/>
</dbReference>
<evidence type="ECO:0000313" key="5">
    <source>
        <dbReference type="Proteomes" id="UP000544551"/>
    </source>
</evidence>
<protein>
    <submittedName>
        <fullName evidence="3">NUDIX hydrolase</fullName>
    </submittedName>
</protein>
<dbReference type="Proteomes" id="UP000076947">
    <property type="component" value="Unassembled WGS sequence"/>
</dbReference>
<keyword evidence="4" id="KW-1185">Reference proteome</keyword>
<feature type="domain" description="NrtR DNA-binding winged helix" evidence="1">
    <location>
        <begin position="152"/>
        <end position="214"/>
    </location>
</feature>
<reference evidence="2 5" key="3">
    <citation type="submission" date="2020-04" db="EMBL/GenBank/DDBJ databases">
        <authorList>
            <person name="Hitch T.C.A."/>
            <person name="Wylensek D."/>
            <person name="Clavel T."/>
        </authorList>
    </citation>
    <scope>NUCLEOTIDE SEQUENCE [LARGE SCALE GENOMIC DNA]</scope>
    <source>
        <strain evidence="2 5">BL-383-APC-3D</strain>
    </source>
</reference>
<dbReference type="Proteomes" id="UP000544551">
    <property type="component" value="Unassembled WGS sequence"/>
</dbReference>
<accession>A0A177IAU1</accession>
<evidence type="ECO:0000313" key="2">
    <source>
        <dbReference type="EMBL" id="NME88721.1"/>
    </source>
</evidence>
<reference evidence="3" key="1">
    <citation type="submission" date="2016-02" db="EMBL/GenBank/DDBJ databases">
        <authorList>
            <person name="Wen L."/>
            <person name="He K."/>
            <person name="Yang H."/>
        </authorList>
    </citation>
    <scope>NUCLEOTIDE SEQUENCE [LARGE SCALE GENOMIC DNA]</scope>
    <source>
        <strain evidence="3">GA-15</strain>
    </source>
</reference>
<reference evidence="4" key="2">
    <citation type="submission" date="2016-02" db="EMBL/GenBank/DDBJ databases">
        <authorList>
            <person name="Kaur G."/>
            <person name="Nair G.R."/>
            <person name="Mayilraj S."/>
        </authorList>
    </citation>
    <scope>NUCLEOTIDE SEQUENCE [LARGE SCALE GENOMIC DNA]</scope>
    <source>
        <strain evidence="4">GA-15</strain>
    </source>
</reference>
<evidence type="ECO:0000259" key="1">
    <source>
        <dbReference type="Pfam" id="PF21906"/>
    </source>
</evidence>
<keyword evidence="3" id="KW-0378">Hydrolase</keyword>
<dbReference type="OrthoDB" id="9786141at2"/>
<comment type="caution">
    <text evidence="3">The sequence shown here is derived from an EMBL/GenBank/DDBJ whole genome shotgun (WGS) entry which is preliminary data.</text>
</comment>
<name>A0A177IAU1_9CORY</name>
<dbReference type="Gene3D" id="3.90.79.10">
    <property type="entry name" value="Nucleoside Triphosphate Pyrophosphohydrolase"/>
    <property type="match status" value="1"/>
</dbReference>
<dbReference type="Pfam" id="PF21906">
    <property type="entry name" value="WHD_NrtR"/>
    <property type="match status" value="1"/>
</dbReference>
<evidence type="ECO:0000313" key="3">
    <source>
        <dbReference type="EMBL" id="OAH25927.1"/>
    </source>
</evidence>
<organism evidence="3 4">
    <name type="scientific">Corynebacterium stationis</name>
    <dbReference type="NCBI Taxonomy" id="1705"/>
    <lineage>
        <taxon>Bacteria</taxon>
        <taxon>Bacillati</taxon>
        <taxon>Actinomycetota</taxon>
        <taxon>Actinomycetes</taxon>
        <taxon>Mycobacteriales</taxon>
        <taxon>Corynebacteriaceae</taxon>
        <taxon>Corynebacterium</taxon>
    </lineage>
</organism>
<dbReference type="CDD" id="cd18873">
    <property type="entry name" value="NUDIX_NadM_like"/>
    <property type="match status" value="1"/>
</dbReference>
<dbReference type="SUPFAM" id="SSF55811">
    <property type="entry name" value="Nudix"/>
    <property type="match status" value="1"/>
</dbReference>
<dbReference type="InterPro" id="IPR015797">
    <property type="entry name" value="NUDIX_hydrolase-like_dom_sf"/>
</dbReference>
<dbReference type="AlphaFoldDB" id="A0A177IAU1"/>
<dbReference type="EMBL" id="JABAFZ010000002">
    <property type="protein sequence ID" value="NME88721.1"/>
    <property type="molecule type" value="Genomic_DNA"/>
</dbReference>
<dbReference type="SUPFAM" id="SSF46785">
    <property type="entry name" value="Winged helix' DNA-binding domain"/>
    <property type="match status" value="1"/>
</dbReference>
<sequence length="238" mass="26257">MNQGALSPQPRGPLRDELGAAKYRHEAIAAIMRISFDKGLQVMAHRRERAPFAGKWALPSGPLEVDETIEQSIRRHIGVPVNFMEQLSTHSALDRDPFDRTIATAHVGLVAWDELSDASFVDLDQDWAFDHGEIVAEAVARLRGKLSYTNIAFALCPEEFTLAELARAYESVLGYPVAVSNLQRVLKRRGQLELTGNLSRPGRAGGRPAKQFRFVRRELVVTDPFAAFAPAAAGLAEN</sequence>
<dbReference type="EMBL" id="LSTQ01000024">
    <property type="protein sequence ID" value="OAH25927.1"/>
    <property type="molecule type" value="Genomic_DNA"/>
</dbReference>
<evidence type="ECO:0000313" key="4">
    <source>
        <dbReference type="Proteomes" id="UP000076947"/>
    </source>
</evidence>
<dbReference type="GO" id="GO:0016787">
    <property type="term" value="F:hydrolase activity"/>
    <property type="evidence" value="ECO:0007669"/>
    <property type="project" value="UniProtKB-KW"/>
</dbReference>
<dbReference type="Gene3D" id="1.10.10.10">
    <property type="entry name" value="Winged helix-like DNA-binding domain superfamily/Winged helix DNA-binding domain"/>
    <property type="match status" value="1"/>
</dbReference>
<dbReference type="InterPro" id="IPR036390">
    <property type="entry name" value="WH_DNA-bd_sf"/>
</dbReference>
<dbReference type="STRING" id="1705.CA21670_01790"/>
<dbReference type="RefSeq" id="WP_066840243.1">
    <property type="nucleotide sequence ID" value="NZ_CAJUDP010000009.1"/>
</dbReference>
<gene>
    <name evidence="3" type="ORF">AYJ05_00265</name>
    <name evidence="2" type="ORF">HF853_03315</name>
</gene>
<proteinExistence type="predicted"/>
<dbReference type="InterPro" id="IPR054105">
    <property type="entry name" value="WHD_NrtR"/>
</dbReference>